<dbReference type="AlphaFoldDB" id="A0A6A5A4M2"/>
<gene>
    <name evidence="2" type="ORF">AaE_009043</name>
</gene>
<accession>A0A6A5A4M2</accession>
<dbReference type="Proteomes" id="UP000469452">
    <property type="component" value="Unassembled WGS sequence"/>
</dbReference>
<feature type="compositionally biased region" description="Basic and acidic residues" evidence="1">
    <location>
        <begin position="183"/>
        <end position="192"/>
    </location>
</feature>
<name>A0A6A5A4M2_APHAT</name>
<feature type="region of interest" description="Disordered" evidence="1">
    <location>
        <begin position="69"/>
        <end position="104"/>
    </location>
</feature>
<comment type="caution">
    <text evidence="2">The sequence shown here is derived from an EMBL/GenBank/DDBJ whole genome shotgun (WGS) entry which is preliminary data.</text>
</comment>
<evidence type="ECO:0000313" key="3">
    <source>
        <dbReference type="Proteomes" id="UP000469452"/>
    </source>
</evidence>
<organism evidence="2 3">
    <name type="scientific">Aphanomyces astaci</name>
    <name type="common">Crayfish plague agent</name>
    <dbReference type="NCBI Taxonomy" id="112090"/>
    <lineage>
        <taxon>Eukaryota</taxon>
        <taxon>Sar</taxon>
        <taxon>Stramenopiles</taxon>
        <taxon>Oomycota</taxon>
        <taxon>Saprolegniomycetes</taxon>
        <taxon>Saprolegniales</taxon>
        <taxon>Verrucalvaceae</taxon>
        <taxon>Aphanomyces</taxon>
    </lineage>
</organism>
<feature type="compositionally biased region" description="Low complexity" evidence="1">
    <location>
        <begin position="129"/>
        <end position="139"/>
    </location>
</feature>
<feature type="region of interest" description="Disordered" evidence="1">
    <location>
        <begin position="119"/>
        <end position="162"/>
    </location>
</feature>
<feature type="region of interest" description="Disordered" evidence="1">
    <location>
        <begin position="177"/>
        <end position="215"/>
    </location>
</feature>
<evidence type="ECO:0000256" key="1">
    <source>
        <dbReference type="SAM" id="MobiDB-lite"/>
    </source>
</evidence>
<feature type="region of interest" description="Disordered" evidence="1">
    <location>
        <begin position="1"/>
        <end position="36"/>
    </location>
</feature>
<sequence>MADTLEIDEGCYSDEDFDEESLQDDADVKPLMSPSSKMVQTPATNYLLSIHRQFPIHVRSLWTLKESHRSKGKEIVTGSSPPRRGTDSGKLAVLTNPRSPRELSIDASAMPKVKQCFTSRSNFPQVMTKPSSPSTSPSKKLPPPPEKYSALHGGPIDPSSRVFMPVKGEAKHCTARRIILPIPDKRDTPPHDKKFKHIPKSISHTTLTNPRLPVQ</sequence>
<evidence type="ECO:0000313" key="2">
    <source>
        <dbReference type="EMBL" id="KAF0735967.1"/>
    </source>
</evidence>
<reference evidence="2 3" key="1">
    <citation type="submission" date="2019-06" db="EMBL/GenBank/DDBJ databases">
        <title>Genomics analysis of Aphanomyces spp. identifies a new class of oomycete effector associated with host adaptation.</title>
        <authorList>
            <person name="Gaulin E."/>
        </authorList>
    </citation>
    <scope>NUCLEOTIDE SEQUENCE [LARGE SCALE GENOMIC DNA]</scope>
    <source>
        <strain evidence="2 3">E</strain>
    </source>
</reference>
<protein>
    <submittedName>
        <fullName evidence="2">Uncharacterized protein</fullName>
    </submittedName>
</protein>
<dbReference type="EMBL" id="VJMI01014873">
    <property type="protein sequence ID" value="KAF0735967.1"/>
    <property type="molecule type" value="Genomic_DNA"/>
</dbReference>
<proteinExistence type="predicted"/>
<feature type="compositionally biased region" description="Acidic residues" evidence="1">
    <location>
        <begin position="1"/>
        <end position="25"/>
    </location>
</feature>
<dbReference type="VEuPathDB" id="FungiDB:H257_04702"/>